<dbReference type="OrthoDB" id="5232980at2759"/>
<feature type="compositionally biased region" description="Basic and acidic residues" evidence="1">
    <location>
        <begin position="264"/>
        <end position="276"/>
    </location>
</feature>
<keyword evidence="2" id="KW-0472">Membrane</keyword>
<evidence type="ECO:0000256" key="1">
    <source>
        <dbReference type="SAM" id="MobiDB-lite"/>
    </source>
</evidence>
<feature type="transmembrane region" description="Helical" evidence="2">
    <location>
        <begin position="67"/>
        <end position="88"/>
    </location>
</feature>
<feature type="region of interest" description="Disordered" evidence="1">
    <location>
        <begin position="196"/>
        <end position="301"/>
    </location>
</feature>
<evidence type="ECO:0000313" key="3">
    <source>
        <dbReference type="EMBL" id="EGU72826.1"/>
    </source>
</evidence>
<dbReference type="EMBL" id="AFQF01005420">
    <property type="protein sequence ID" value="EGU72826.1"/>
    <property type="molecule type" value="Genomic_DNA"/>
</dbReference>
<organism evidence="3">
    <name type="scientific">Fusarium oxysporum (strain Fo5176)</name>
    <name type="common">Fusarium vascular wilt</name>
    <dbReference type="NCBI Taxonomy" id="660025"/>
    <lineage>
        <taxon>Eukaryota</taxon>
        <taxon>Fungi</taxon>
        <taxon>Dikarya</taxon>
        <taxon>Ascomycota</taxon>
        <taxon>Pezizomycotina</taxon>
        <taxon>Sordariomycetes</taxon>
        <taxon>Hypocreomycetidae</taxon>
        <taxon>Hypocreales</taxon>
        <taxon>Nectriaceae</taxon>
        <taxon>Fusarium</taxon>
        <taxon>Fusarium oxysporum species complex</taxon>
    </lineage>
</organism>
<feature type="non-terminal residue" evidence="3">
    <location>
        <position position="1"/>
    </location>
</feature>
<keyword evidence="2" id="KW-1133">Transmembrane helix</keyword>
<protein>
    <submittedName>
        <fullName evidence="3">Uncharacterized protein</fullName>
    </submittedName>
</protein>
<dbReference type="STRING" id="660025.F9GDD1"/>
<name>F9GDD1_FUSOF</name>
<keyword evidence="2" id="KW-0812">Transmembrane</keyword>
<reference evidence="3" key="1">
    <citation type="journal article" date="2012" name="Mol. Plant Microbe Interact.">
        <title>A highly conserved effector in Fusarium oxysporum is required for full virulence on Arabidopsis.</title>
        <authorList>
            <person name="Thatcher L.F."/>
            <person name="Gardiner D.M."/>
            <person name="Kazan K."/>
            <person name="Manners J."/>
        </authorList>
    </citation>
    <scope>NUCLEOTIDE SEQUENCE [LARGE SCALE GENOMIC DNA]</scope>
    <source>
        <strain evidence="3">Fo5176</strain>
    </source>
</reference>
<comment type="caution">
    <text evidence="3">The sequence shown here is derived from an EMBL/GenBank/DDBJ whole genome shotgun (WGS) entry which is preliminary data.</text>
</comment>
<evidence type="ECO:0000256" key="2">
    <source>
        <dbReference type="SAM" id="Phobius"/>
    </source>
</evidence>
<sequence>ASMRRTFQKSCVANRQVLWSGMLRQKAHHWADKHDFQTLTTALGPLLNPSDPQCLNGTKSSAARARYIHGASILFAWFITYGDLVTVLSQPPPQRFHLSGQSFYQLYEEPIIKAHPTVGAAVDFTYEMWPHDEPSLWITTFGIPDIKVYWRQVKTTKPNHHSYDSGVGCEETGEALSHQLNNEKGAQLPPKVTQVATSIAPKKSPGLTQTTKKKKKKMNSSEKAGTVKKRDEEDIALDPLKGKPPVGLAAVAHSTGVIGQNKSAESEKRKREKKEAEDIEKETEEEGVGEGHFGTKATSFK</sequence>
<accession>F9GDD1</accession>
<dbReference type="AlphaFoldDB" id="F9GDD1"/>
<proteinExistence type="predicted"/>
<gene>
    <name evidence="3" type="ORF">FOXB_16665</name>
</gene>
<feature type="compositionally biased region" description="Acidic residues" evidence="1">
    <location>
        <begin position="277"/>
        <end position="288"/>
    </location>
</feature>